<dbReference type="GO" id="GO:0050235">
    <property type="term" value="F:pyridoxal 4-dehydrogenase activity"/>
    <property type="evidence" value="ECO:0007669"/>
    <property type="project" value="InterPro"/>
</dbReference>
<proteinExistence type="predicted"/>
<dbReference type="CDD" id="cd19161">
    <property type="entry name" value="AKR_AKR15A1"/>
    <property type="match status" value="1"/>
</dbReference>
<accession>E0XXL7</accession>
<dbReference type="InterPro" id="IPR020471">
    <property type="entry name" value="AKR"/>
</dbReference>
<dbReference type="Pfam" id="PF00248">
    <property type="entry name" value="Aldo_ket_red"/>
    <property type="match status" value="1"/>
</dbReference>
<feature type="domain" description="NADP-dependent oxidoreductase" evidence="1">
    <location>
        <begin position="19"/>
        <end position="321"/>
    </location>
</feature>
<sequence>MIHTEKNNIKSKIDLPKYGLGCANLGNLYINISNKESDDIIKNAFKEKINYFDTAPLYGNGLSEHRLGSYFADNEISDDFVISTKVGKLVKPVQDPSSFTKSTQLYCNYDYTYDGIMRSIEDSLNRLRLNKIDIVYLHDLTPFYNEDTKNEFYTAMKFGIKALDKLKTEKVIKLVGLGENDFHVCNASLDYYNYDLFLIAGRYTIFEQTISEEFFGKCEKYDTAIVLGGPLNSGLMSNNKISSVKYNYTDAPLEIINKSSEIKKICNKYNINPISAALQFPIFNKIIKTVLFGIQNQAEINQNIEYIHQKIPKEFWTEMKKRGFIKQFCPIS</sequence>
<dbReference type="Gene3D" id="3.20.20.100">
    <property type="entry name" value="NADP-dependent oxidoreductase domain"/>
    <property type="match status" value="1"/>
</dbReference>
<reference evidence="2" key="1">
    <citation type="journal article" date="2011" name="Environ. Microbiol.">
        <title>Time-series analyses of Monterey Bay coastal microbial picoplankton using a 'genome proxy' microarray.</title>
        <authorList>
            <person name="Rich V.I."/>
            <person name="Pham V.D."/>
            <person name="Eppley J."/>
            <person name="Shi Y."/>
            <person name="DeLong E.F."/>
        </authorList>
    </citation>
    <scope>NUCLEOTIDE SEQUENCE</scope>
</reference>
<dbReference type="SUPFAM" id="SSF51430">
    <property type="entry name" value="NAD(P)-linked oxidoreductase"/>
    <property type="match status" value="1"/>
</dbReference>
<organism evidence="2">
    <name type="scientific">uncultured delta proteobacterium HF0130_05G09</name>
    <dbReference type="NCBI Taxonomy" id="710827"/>
    <lineage>
        <taxon>Bacteria</taxon>
        <taxon>Deltaproteobacteria</taxon>
        <taxon>environmental samples</taxon>
    </lineage>
</organism>
<protein>
    <submittedName>
        <fullName evidence="2">Predicted oxidoreductases (Related to aryl-alcohol dehydrogenases)</fullName>
    </submittedName>
</protein>
<dbReference type="PANTHER" id="PTHR42686">
    <property type="entry name" value="GH17980P-RELATED"/>
    <property type="match status" value="1"/>
</dbReference>
<evidence type="ECO:0000313" key="2">
    <source>
        <dbReference type="EMBL" id="ADI19158.1"/>
    </source>
</evidence>
<dbReference type="InterPro" id="IPR023210">
    <property type="entry name" value="NADP_OxRdtase_dom"/>
</dbReference>
<dbReference type="InterPro" id="IPR036812">
    <property type="entry name" value="NAD(P)_OxRdtase_dom_sf"/>
</dbReference>
<dbReference type="AlphaFoldDB" id="E0XXL7"/>
<dbReference type="EMBL" id="GU474912">
    <property type="protein sequence ID" value="ADI19158.1"/>
    <property type="molecule type" value="Genomic_DNA"/>
</dbReference>
<evidence type="ECO:0000259" key="1">
    <source>
        <dbReference type="Pfam" id="PF00248"/>
    </source>
</evidence>
<name>E0XXL7_9DELT</name>
<dbReference type="InterPro" id="IPR044478">
    <property type="entry name" value="Pld1-like"/>
</dbReference>
<dbReference type="GO" id="GO:0005829">
    <property type="term" value="C:cytosol"/>
    <property type="evidence" value="ECO:0007669"/>
    <property type="project" value="TreeGrafter"/>
</dbReference>
<dbReference type="PANTHER" id="PTHR42686:SF1">
    <property type="entry name" value="GH17980P-RELATED"/>
    <property type="match status" value="1"/>
</dbReference>